<feature type="region of interest" description="Disordered" evidence="1">
    <location>
        <begin position="1"/>
        <end position="27"/>
    </location>
</feature>
<reference evidence="2 3" key="1">
    <citation type="submission" date="2019-11" db="EMBL/GenBank/DDBJ databases">
        <title>Novel species isolated from a subtropical stream in China.</title>
        <authorList>
            <person name="Lu H."/>
        </authorList>
    </citation>
    <scope>NUCLEOTIDE SEQUENCE [LARGE SCALE GENOMIC DNA]</scope>
    <source>
        <strain evidence="2 3">FT25W</strain>
    </source>
</reference>
<name>A0A6L5QC50_9BURK</name>
<gene>
    <name evidence="2" type="ORF">GJ697_04850</name>
</gene>
<sequence>MGLFSFLSRKKEEPTPQLKPGRMPTVSAEPKMSSAYETVFYDVMADVDGFTPEEMDAMLRFIVDGDGGHLNMGRYHKPIFSRYFSARSWSWSEYEYWDKTYRKMGQKPLRFQPGLAVPIDRTIVLTAEQVLNDLKVVDLKEFIESHAVSVPPKAKKKDLLELAYSIPNLHETQLWREKATAVQAEIGYPLYSLLMRYISFKAGFAFDRDRVKSLGITEFKHVFIESGDEQFVQLALKRNPEALPPYFPGDVTMRRSVIPGFEE</sequence>
<evidence type="ECO:0000313" key="3">
    <source>
        <dbReference type="Proteomes" id="UP000481037"/>
    </source>
</evidence>
<protein>
    <submittedName>
        <fullName evidence="2">Uncharacterized protein</fullName>
    </submittedName>
</protein>
<keyword evidence="3" id="KW-1185">Reference proteome</keyword>
<dbReference type="AlphaFoldDB" id="A0A6L5QC50"/>
<evidence type="ECO:0000313" key="2">
    <source>
        <dbReference type="EMBL" id="MRX07160.1"/>
    </source>
</evidence>
<organism evidence="2 3">
    <name type="scientific">Duganella alba</name>
    <dbReference type="NCBI Taxonomy" id="2666081"/>
    <lineage>
        <taxon>Bacteria</taxon>
        <taxon>Pseudomonadati</taxon>
        <taxon>Pseudomonadota</taxon>
        <taxon>Betaproteobacteria</taxon>
        <taxon>Burkholderiales</taxon>
        <taxon>Oxalobacteraceae</taxon>
        <taxon>Telluria group</taxon>
        <taxon>Duganella</taxon>
    </lineage>
</organism>
<accession>A0A6L5QC50</accession>
<evidence type="ECO:0000256" key="1">
    <source>
        <dbReference type="SAM" id="MobiDB-lite"/>
    </source>
</evidence>
<dbReference type="RefSeq" id="WP_154362088.1">
    <property type="nucleotide sequence ID" value="NZ_WKJM01000003.1"/>
</dbReference>
<proteinExistence type="predicted"/>
<dbReference type="EMBL" id="WKJM01000003">
    <property type="protein sequence ID" value="MRX07160.1"/>
    <property type="molecule type" value="Genomic_DNA"/>
</dbReference>
<dbReference type="Proteomes" id="UP000481037">
    <property type="component" value="Unassembled WGS sequence"/>
</dbReference>
<comment type="caution">
    <text evidence="2">The sequence shown here is derived from an EMBL/GenBank/DDBJ whole genome shotgun (WGS) entry which is preliminary data.</text>
</comment>